<comment type="caution">
    <text evidence="2">The sequence shown here is derived from an EMBL/GenBank/DDBJ whole genome shotgun (WGS) entry which is preliminary data.</text>
</comment>
<dbReference type="GeneID" id="34561084"/>
<dbReference type="OrthoDB" id="416217at2759"/>
<gene>
    <name evidence="2" type="ORF">CORC01_07939</name>
</gene>
<feature type="chain" id="PRO_5009602529" evidence="1">
    <location>
        <begin position="21"/>
        <end position="184"/>
    </location>
</feature>
<organism evidence="2 3">
    <name type="scientific">Colletotrichum orchidophilum</name>
    <dbReference type="NCBI Taxonomy" id="1209926"/>
    <lineage>
        <taxon>Eukaryota</taxon>
        <taxon>Fungi</taxon>
        <taxon>Dikarya</taxon>
        <taxon>Ascomycota</taxon>
        <taxon>Pezizomycotina</taxon>
        <taxon>Sordariomycetes</taxon>
        <taxon>Hypocreomycetidae</taxon>
        <taxon>Glomerellales</taxon>
        <taxon>Glomerellaceae</taxon>
        <taxon>Colletotrichum</taxon>
    </lineage>
</organism>
<reference evidence="2 3" key="1">
    <citation type="submission" date="2016-09" db="EMBL/GenBank/DDBJ databases">
        <authorList>
            <person name="Capua I."/>
            <person name="De Benedictis P."/>
            <person name="Joannis T."/>
            <person name="Lombin L.H."/>
            <person name="Cattoli G."/>
        </authorList>
    </citation>
    <scope>NUCLEOTIDE SEQUENCE [LARGE SCALE GENOMIC DNA]</scope>
    <source>
        <strain evidence="2 3">IMI 309357</strain>
    </source>
</reference>
<dbReference type="EMBL" id="MJBS01000065">
    <property type="protein sequence ID" value="OHE96793.1"/>
    <property type="molecule type" value="Genomic_DNA"/>
</dbReference>
<dbReference type="AlphaFoldDB" id="A0A1G4B656"/>
<evidence type="ECO:0000313" key="2">
    <source>
        <dbReference type="EMBL" id="OHE96793.1"/>
    </source>
</evidence>
<name>A0A1G4B656_9PEZI</name>
<dbReference type="STRING" id="1209926.A0A1G4B656"/>
<protein>
    <submittedName>
        <fullName evidence="2">Uncharacterized protein</fullName>
    </submittedName>
</protein>
<dbReference type="Proteomes" id="UP000176998">
    <property type="component" value="Unassembled WGS sequence"/>
</dbReference>
<feature type="signal peptide" evidence="1">
    <location>
        <begin position="1"/>
        <end position="20"/>
    </location>
</feature>
<accession>A0A1G4B656</accession>
<evidence type="ECO:0000313" key="3">
    <source>
        <dbReference type="Proteomes" id="UP000176998"/>
    </source>
</evidence>
<keyword evidence="3" id="KW-1185">Reference proteome</keyword>
<keyword evidence="1" id="KW-0732">Signal</keyword>
<sequence length="184" mass="20536">MVLMSILFATFEMMAGNAEAASRHHHRAAAMIEQFVRTPVEGRGRDGVSIEKLSLSELDSALFNTLQRLDTYPWAMGFGAEGIRITAQAQIQHAQHPVKFQYHHRGVAVVAPDATRHHALPPRAAQTSRQHRERNSHRWFQAMKPSSRSTPRTSLLYRDMIGHGARQLARKQALNGPADAGEGE</sequence>
<dbReference type="RefSeq" id="XP_022473949.1">
    <property type="nucleotide sequence ID" value="XM_022619574.1"/>
</dbReference>
<evidence type="ECO:0000256" key="1">
    <source>
        <dbReference type="SAM" id="SignalP"/>
    </source>
</evidence>
<proteinExistence type="predicted"/>